<organism evidence="3 4">
    <name type="scientific">Actinomyces capricornis</name>
    <dbReference type="NCBI Taxonomy" id="2755559"/>
    <lineage>
        <taxon>Bacteria</taxon>
        <taxon>Bacillati</taxon>
        <taxon>Actinomycetota</taxon>
        <taxon>Actinomycetes</taxon>
        <taxon>Actinomycetales</taxon>
        <taxon>Actinomycetaceae</taxon>
        <taxon>Actinomyces</taxon>
    </lineage>
</organism>
<proteinExistence type="predicted"/>
<evidence type="ECO:0000259" key="2">
    <source>
        <dbReference type="Pfam" id="PF13845"/>
    </source>
</evidence>
<keyword evidence="4" id="KW-1185">Reference proteome</keyword>
<protein>
    <recommendedName>
        <fullName evidence="2">Septum formation-related domain-containing protein</fullName>
    </recommendedName>
</protein>
<accession>A0ABM7UAK0</accession>
<dbReference type="Pfam" id="PF13845">
    <property type="entry name" value="Septum_form"/>
    <property type="match status" value="1"/>
</dbReference>
<keyword evidence="1" id="KW-0732">Signal</keyword>
<reference evidence="3 4" key="1">
    <citation type="submission" date="2021-08" db="EMBL/GenBank/DDBJ databases">
        <title>Whole genome sequence of novel Actinomyces species strain MAS-1.</title>
        <authorList>
            <person name="Saito M."/>
            <person name="Kuwahara N."/>
            <person name="Takizawa T."/>
            <person name="Gotouda H."/>
            <person name="Ochiai T."/>
        </authorList>
    </citation>
    <scope>NUCLEOTIDE SEQUENCE [LARGE SCALE GENOMIC DNA]</scope>
    <source>
        <strain evidence="3 4">MAS-1</strain>
    </source>
</reference>
<dbReference type="InterPro" id="IPR026004">
    <property type="entry name" value="Septum_form"/>
</dbReference>
<feature type="domain" description="Septum formation-related" evidence="2">
    <location>
        <begin position="41"/>
        <end position="152"/>
    </location>
</feature>
<feature type="chain" id="PRO_5046764896" description="Septum formation-related domain-containing protein" evidence="1">
    <location>
        <begin position="18"/>
        <end position="153"/>
    </location>
</feature>
<sequence>MRKLKPLLIIPTAAILAAGMTGCSVIQSITGGTHSADIAVGQCLKDLGASTQEVSQVPVVDCSEPHLYEVYAETELSGDQLPDQATMDSEAESTCLGTGYSDYVGVAFEESEYGTTYLTPSQDTWDAGDRKISCLITSADGSEMTGSVKGSAK</sequence>
<evidence type="ECO:0000256" key="1">
    <source>
        <dbReference type="SAM" id="SignalP"/>
    </source>
</evidence>
<dbReference type="EMBL" id="AP025017">
    <property type="protein sequence ID" value="BDA64418.1"/>
    <property type="molecule type" value="Genomic_DNA"/>
</dbReference>
<evidence type="ECO:0000313" key="4">
    <source>
        <dbReference type="Proteomes" id="UP000824496"/>
    </source>
</evidence>
<feature type="signal peptide" evidence="1">
    <location>
        <begin position="1"/>
        <end position="17"/>
    </location>
</feature>
<name>A0ABM7UAK0_9ACTO</name>
<dbReference type="PROSITE" id="PS51257">
    <property type="entry name" value="PROKAR_LIPOPROTEIN"/>
    <property type="match status" value="1"/>
</dbReference>
<dbReference type="Proteomes" id="UP000824496">
    <property type="component" value="Chromosome"/>
</dbReference>
<gene>
    <name evidence="3" type="ORF">MANAM107_12520</name>
</gene>
<evidence type="ECO:0000313" key="3">
    <source>
        <dbReference type="EMBL" id="BDA64418.1"/>
    </source>
</evidence>
<dbReference type="RefSeq" id="WP_223912531.1">
    <property type="nucleotide sequence ID" value="NZ_AP025017.1"/>
</dbReference>